<dbReference type="Proteomes" id="UP000192815">
    <property type="component" value="Unassembled WGS sequence"/>
</dbReference>
<dbReference type="AlphaFoldDB" id="A0A1X0N361"/>
<keyword evidence="2" id="KW-1185">Reference proteome</keyword>
<dbReference type="Gene3D" id="3.30.10.10">
    <property type="entry name" value="Trypsin Inhibitor V, subunit A"/>
    <property type="match status" value="1"/>
</dbReference>
<evidence type="ECO:0000313" key="2">
    <source>
        <dbReference type="Proteomes" id="UP000192815"/>
    </source>
</evidence>
<dbReference type="RefSeq" id="WP_083185046.1">
    <property type="nucleotide sequence ID" value="NZ_CBCRZR010000026.1"/>
</dbReference>
<evidence type="ECO:0008006" key="3">
    <source>
        <dbReference type="Google" id="ProtNLM"/>
    </source>
</evidence>
<proteinExistence type="predicted"/>
<organism evidence="1 2">
    <name type="scientific">Pseudomonas floridensis</name>
    <dbReference type="NCBI Taxonomy" id="1958950"/>
    <lineage>
        <taxon>Bacteria</taxon>
        <taxon>Pseudomonadati</taxon>
        <taxon>Pseudomonadota</taxon>
        <taxon>Gammaproteobacteria</taxon>
        <taxon>Pseudomonadales</taxon>
        <taxon>Pseudomonadaceae</taxon>
        <taxon>Pseudomonas</taxon>
    </lineage>
</organism>
<dbReference type="OrthoDB" id="6966003at2"/>
<accession>A0A1X0N361</accession>
<dbReference type="EMBL" id="MUIO01000088">
    <property type="protein sequence ID" value="ORC57249.1"/>
    <property type="molecule type" value="Genomic_DNA"/>
</dbReference>
<name>A0A1X0N361_9PSED</name>
<gene>
    <name evidence="1" type="ORF">BZK31_20950</name>
</gene>
<protein>
    <recommendedName>
        <fullName evidence="3">Peptidase inhibitor I78 family protein</fullName>
    </recommendedName>
</protein>
<comment type="caution">
    <text evidence="1">The sequence shown here is derived from an EMBL/GenBank/DDBJ whole genome shotgun (WGS) entry which is preliminary data.</text>
</comment>
<evidence type="ECO:0000313" key="1">
    <source>
        <dbReference type="EMBL" id="ORC57249.1"/>
    </source>
</evidence>
<reference evidence="2" key="1">
    <citation type="submission" date="2017-02" db="EMBL/GenBank/DDBJ databases">
        <title>Pseudomonas floridae sp. nov., a novel pathogenic bacterial species isolated from tomato.</title>
        <authorList>
            <person name="Timilsina S."/>
            <person name="Vallad G.E."/>
            <person name="Jones J.B."/>
        </authorList>
    </citation>
    <scope>NUCLEOTIDE SEQUENCE [LARGE SCALE GENOMIC DNA]</scope>
    <source>
        <strain evidence="2">GEV388</strain>
    </source>
</reference>
<sequence>MTNEEITQTLHYLIGSRYVPTVKAYIGELTGRDRIVGPNEPTTLEIDQKRVNVVTEDGVVSRFSFG</sequence>